<dbReference type="AlphaFoldDB" id="A0A0L8HDZ5"/>
<dbReference type="OrthoDB" id="6144240at2759"/>
<organism evidence="1">
    <name type="scientific">Octopus bimaculoides</name>
    <name type="common">California two-spotted octopus</name>
    <dbReference type="NCBI Taxonomy" id="37653"/>
    <lineage>
        <taxon>Eukaryota</taxon>
        <taxon>Metazoa</taxon>
        <taxon>Spiralia</taxon>
        <taxon>Lophotrochozoa</taxon>
        <taxon>Mollusca</taxon>
        <taxon>Cephalopoda</taxon>
        <taxon>Coleoidea</taxon>
        <taxon>Octopodiformes</taxon>
        <taxon>Octopoda</taxon>
        <taxon>Incirrata</taxon>
        <taxon>Octopodidae</taxon>
        <taxon>Octopus</taxon>
    </lineage>
</organism>
<dbReference type="Gene3D" id="3.60.10.10">
    <property type="entry name" value="Endonuclease/exonuclease/phosphatase"/>
    <property type="match status" value="1"/>
</dbReference>
<dbReference type="EMBL" id="KQ418391">
    <property type="protein sequence ID" value="KOF87498.1"/>
    <property type="molecule type" value="Genomic_DNA"/>
</dbReference>
<sequence length="228" mass="26288">MLEEFPVGINERLMSMRIPLVKGNCVTLVSVYAPTMCSTNDEKVSFYHALKVIIRNIPRADKVIVLGNFNARVGRDFNTWTVIGKHGVGKCNSNGMILLQMCEELRLCVINTMFQQKNKFKTTWMHPASKEWHILDYILVRMSDRRDVWCVRVLRGVECWTDHCLVRAKVKLITKRKIRAAGITLPKRLNVARLSCNGVKRTLREEMNVADFGEDWSTLKKSVYDIGR</sequence>
<gene>
    <name evidence="1" type="ORF">OCBIM_22016741mg</name>
</gene>
<protein>
    <recommendedName>
        <fullName evidence="2">Endonuclease/exonuclease/phosphatase domain-containing protein</fullName>
    </recommendedName>
</protein>
<dbReference type="STRING" id="37653.A0A0L8HDZ5"/>
<proteinExistence type="predicted"/>
<dbReference type="InterPro" id="IPR027124">
    <property type="entry name" value="Swc5/CFDP1/2"/>
</dbReference>
<dbReference type="PANTHER" id="PTHR23227">
    <property type="entry name" value="BUCENTAUR RELATED"/>
    <property type="match status" value="1"/>
</dbReference>
<reference evidence="1" key="1">
    <citation type="submission" date="2015-07" db="EMBL/GenBank/DDBJ databases">
        <title>MeaNS - Measles Nucleotide Surveillance Program.</title>
        <authorList>
            <person name="Tran T."/>
            <person name="Druce J."/>
        </authorList>
    </citation>
    <scope>NUCLEOTIDE SEQUENCE</scope>
    <source>
        <strain evidence="1">UCB-OBI-ISO-001</strain>
        <tissue evidence="1">Gonad</tissue>
    </source>
</reference>
<evidence type="ECO:0000313" key="1">
    <source>
        <dbReference type="EMBL" id="KOF87498.1"/>
    </source>
</evidence>
<evidence type="ECO:0008006" key="2">
    <source>
        <dbReference type="Google" id="ProtNLM"/>
    </source>
</evidence>
<name>A0A0L8HDZ5_OCTBM</name>
<accession>A0A0L8HDZ5</accession>
<dbReference type="PANTHER" id="PTHR23227:SF84">
    <property type="entry name" value="ENDONUCLEASE_EXONUCLEASE_PHOSPHATASE DOMAIN-CONTAINING PROTEIN"/>
    <property type="match status" value="1"/>
</dbReference>
<dbReference type="InterPro" id="IPR036691">
    <property type="entry name" value="Endo/exonu/phosph_ase_sf"/>
</dbReference>
<dbReference type="SUPFAM" id="SSF56219">
    <property type="entry name" value="DNase I-like"/>
    <property type="match status" value="1"/>
</dbReference>